<dbReference type="Pfam" id="PF00027">
    <property type="entry name" value="cNMP_binding"/>
    <property type="match status" value="1"/>
</dbReference>
<feature type="domain" description="Cyclic nucleotide-binding" evidence="1">
    <location>
        <begin position="36"/>
        <end position="120"/>
    </location>
</feature>
<proteinExistence type="predicted"/>
<accession>A0ABT8DMU8</accession>
<dbReference type="SUPFAM" id="SSF51206">
    <property type="entry name" value="cAMP-binding domain-like"/>
    <property type="match status" value="1"/>
</dbReference>
<dbReference type="InterPro" id="IPR018490">
    <property type="entry name" value="cNMP-bd_dom_sf"/>
</dbReference>
<dbReference type="Gene3D" id="2.60.120.10">
    <property type="entry name" value="Jelly Rolls"/>
    <property type="match status" value="1"/>
</dbReference>
<gene>
    <name evidence="2" type="ORF">QRD02_13155</name>
</gene>
<evidence type="ECO:0000313" key="2">
    <source>
        <dbReference type="EMBL" id="MDN3725329.1"/>
    </source>
</evidence>
<organism evidence="2 3">
    <name type="scientific">Aequorivita aurantiaca</name>
    <dbReference type="NCBI Taxonomy" id="3053356"/>
    <lineage>
        <taxon>Bacteria</taxon>
        <taxon>Pseudomonadati</taxon>
        <taxon>Bacteroidota</taxon>
        <taxon>Flavobacteriia</taxon>
        <taxon>Flavobacteriales</taxon>
        <taxon>Flavobacteriaceae</taxon>
        <taxon>Aequorivita</taxon>
    </lineage>
</organism>
<keyword evidence="3" id="KW-1185">Reference proteome</keyword>
<dbReference type="Proteomes" id="UP001244787">
    <property type="component" value="Unassembled WGS sequence"/>
</dbReference>
<dbReference type="EMBL" id="JAUGQQ010000013">
    <property type="protein sequence ID" value="MDN3725329.1"/>
    <property type="molecule type" value="Genomic_DNA"/>
</dbReference>
<sequence>MDNEQFIKYIITEFDKIVPLDSETIRALLPLLSIHKIDKKAFLLKPGHTSNTMNFIAKGCMRSFYLDDNANEHILQFGLENWWINDLNSYLNNEPSRMFIQAIEPTVLVQIKKDDLEKLYLELPIISNFFRIKFQEAYVALQDRMISSMTIDAYGRYKVFIKNYRKIEQRIPQYMVAAYLGITPEFLSHLRKINAAGIS</sequence>
<reference evidence="2 3" key="1">
    <citation type="submission" date="2023-06" db="EMBL/GenBank/DDBJ databases">
        <authorList>
            <person name="Ye Y.-Q."/>
            <person name="Du Z.-J."/>
        </authorList>
    </citation>
    <scope>NUCLEOTIDE SEQUENCE [LARGE SCALE GENOMIC DNA]</scope>
    <source>
        <strain evidence="2 3">SDUM287046</strain>
    </source>
</reference>
<name>A0ABT8DMU8_9FLAO</name>
<comment type="caution">
    <text evidence="2">The sequence shown here is derived from an EMBL/GenBank/DDBJ whole genome shotgun (WGS) entry which is preliminary data.</text>
</comment>
<dbReference type="InterPro" id="IPR014710">
    <property type="entry name" value="RmlC-like_jellyroll"/>
</dbReference>
<evidence type="ECO:0000313" key="3">
    <source>
        <dbReference type="Proteomes" id="UP001244787"/>
    </source>
</evidence>
<dbReference type="RefSeq" id="WP_290255419.1">
    <property type="nucleotide sequence ID" value="NZ_JAUGQQ010000013.1"/>
</dbReference>
<evidence type="ECO:0000259" key="1">
    <source>
        <dbReference type="Pfam" id="PF00027"/>
    </source>
</evidence>
<dbReference type="InterPro" id="IPR000595">
    <property type="entry name" value="cNMP-bd_dom"/>
</dbReference>
<protein>
    <submittedName>
        <fullName evidence="2">Crp/Fnr family transcriptional regulator</fullName>
    </submittedName>
</protein>